<keyword evidence="1" id="KW-0378">Hydrolase</keyword>
<dbReference type="EC" id="3.6.3.-" evidence="1"/>
<sequence>MDTQTERMIQAALSEITKGKTTIIIAHRLSTLRDADNLIVIENGKMTESGTHTELLLKKGTYSKLYKLQLEALKTIGINE</sequence>
<dbReference type="AlphaFoldDB" id="A0A645C2H1"/>
<accession>A0A645C2H1</accession>
<dbReference type="Gene3D" id="3.40.50.300">
    <property type="entry name" value="P-loop containing nucleotide triphosphate hydrolases"/>
    <property type="match status" value="1"/>
</dbReference>
<evidence type="ECO:0000313" key="1">
    <source>
        <dbReference type="EMBL" id="MPM68174.1"/>
    </source>
</evidence>
<reference evidence="1" key="1">
    <citation type="submission" date="2019-08" db="EMBL/GenBank/DDBJ databases">
        <authorList>
            <person name="Kucharzyk K."/>
            <person name="Murdoch R.W."/>
            <person name="Higgins S."/>
            <person name="Loffler F."/>
        </authorList>
    </citation>
    <scope>NUCLEOTIDE SEQUENCE</scope>
</reference>
<organism evidence="1">
    <name type="scientific">bioreactor metagenome</name>
    <dbReference type="NCBI Taxonomy" id="1076179"/>
    <lineage>
        <taxon>unclassified sequences</taxon>
        <taxon>metagenomes</taxon>
        <taxon>ecological metagenomes</taxon>
    </lineage>
</organism>
<protein>
    <submittedName>
        <fullName evidence="1">Lipid A export ATP-binding/permease protein MsbA</fullName>
        <ecNumber evidence="1">3.6.3.-</ecNumber>
    </submittedName>
</protein>
<name>A0A645C2H1_9ZZZZ</name>
<dbReference type="PANTHER" id="PTHR43394:SF1">
    <property type="entry name" value="ATP-BINDING CASSETTE SUB-FAMILY B MEMBER 10, MITOCHONDRIAL"/>
    <property type="match status" value="1"/>
</dbReference>
<keyword evidence="1" id="KW-0547">Nucleotide-binding</keyword>
<dbReference type="EMBL" id="VSSQ01022104">
    <property type="protein sequence ID" value="MPM68174.1"/>
    <property type="molecule type" value="Genomic_DNA"/>
</dbReference>
<dbReference type="GO" id="GO:0016787">
    <property type="term" value="F:hydrolase activity"/>
    <property type="evidence" value="ECO:0007669"/>
    <property type="project" value="UniProtKB-KW"/>
</dbReference>
<dbReference type="InterPro" id="IPR027417">
    <property type="entry name" value="P-loop_NTPase"/>
</dbReference>
<comment type="caution">
    <text evidence="1">The sequence shown here is derived from an EMBL/GenBank/DDBJ whole genome shotgun (WGS) entry which is preliminary data.</text>
</comment>
<dbReference type="InterPro" id="IPR039421">
    <property type="entry name" value="Type_1_exporter"/>
</dbReference>
<keyword evidence="1" id="KW-0067">ATP-binding</keyword>
<dbReference type="SUPFAM" id="SSF52540">
    <property type="entry name" value="P-loop containing nucleoside triphosphate hydrolases"/>
    <property type="match status" value="1"/>
</dbReference>
<dbReference type="GO" id="GO:0015421">
    <property type="term" value="F:ABC-type oligopeptide transporter activity"/>
    <property type="evidence" value="ECO:0007669"/>
    <property type="project" value="TreeGrafter"/>
</dbReference>
<dbReference type="PANTHER" id="PTHR43394">
    <property type="entry name" value="ATP-DEPENDENT PERMEASE MDL1, MITOCHONDRIAL"/>
    <property type="match status" value="1"/>
</dbReference>
<proteinExistence type="predicted"/>
<gene>
    <name evidence="1" type="primary">msbA_23</name>
    <name evidence="1" type="ORF">SDC9_115105</name>
</gene>
<dbReference type="GO" id="GO:0005524">
    <property type="term" value="F:ATP binding"/>
    <property type="evidence" value="ECO:0007669"/>
    <property type="project" value="UniProtKB-KW"/>
</dbReference>